<gene>
    <name evidence="6" type="ORF">KSZ_20490</name>
</gene>
<name>A0ABQ3VDZ5_9CHLR</name>
<evidence type="ECO:0000259" key="5">
    <source>
        <dbReference type="PROSITE" id="PS50853"/>
    </source>
</evidence>
<feature type="domain" description="F5/8 type C" evidence="4">
    <location>
        <begin position="638"/>
        <end position="796"/>
    </location>
</feature>
<feature type="domain" description="Fibronectin type-III" evidence="5">
    <location>
        <begin position="161"/>
        <end position="249"/>
    </location>
</feature>
<keyword evidence="3" id="KW-0326">Glycosidase</keyword>
<comment type="caution">
    <text evidence="6">The sequence shown here is derived from an EMBL/GenBank/DDBJ whole genome shotgun (WGS) entry which is preliminary data.</text>
</comment>
<evidence type="ECO:0008006" key="8">
    <source>
        <dbReference type="Google" id="ProtNLM"/>
    </source>
</evidence>
<dbReference type="PROSITE" id="PS50022">
    <property type="entry name" value="FA58C_3"/>
    <property type="match status" value="1"/>
</dbReference>
<dbReference type="SUPFAM" id="SSF49785">
    <property type="entry name" value="Galactose-binding domain-like"/>
    <property type="match status" value="1"/>
</dbReference>
<dbReference type="Gene3D" id="2.60.120.260">
    <property type="entry name" value="Galactose-binding domain-like"/>
    <property type="match status" value="1"/>
</dbReference>
<dbReference type="InterPro" id="IPR006710">
    <property type="entry name" value="Glyco_hydro_43"/>
</dbReference>
<dbReference type="InterPro" id="IPR013320">
    <property type="entry name" value="ConA-like_dom_sf"/>
</dbReference>
<evidence type="ECO:0000256" key="1">
    <source>
        <dbReference type="ARBA" id="ARBA00009865"/>
    </source>
</evidence>
<dbReference type="InterPro" id="IPR003961">
    <property type="entry name" value="FN3_dom"/>
</dbReference>
<evidence type="ECO:0000256" key="3">
    <source>
        <dbReference type="ARBA" id="ARBA00023295"/>
    </source>
</evidence>
<dbReference type="CDD" id="cd00063">
    <property type="entry name" value="FN3"/>
    <property type="match status" value="2"/>
</dbReference>
<accession>A0ABQ3VDZ5</accession>
<dbReference type="NCBIfam" id="NF041523">
    <property type="entry name" value="post_COAP_1"/>
    <property type="match status" value="1"/>
</dbReference>
<keyword evidence="7" id="KW-1185">Reference proteome</keyword>
<dbReference type="Gene3D" id="2.60.120.560">
    <property type="entry name" value="Exo-inulinase, domain 1"/>
    <property type="match status" value="1"/>
</dbReference>
<sequence length="1231" mass="131232">MITDPADASNKILSQGKTGINNEAYAIAGDPSWTDYSYEARVKLMDTEPYPGLVARYKDSNNYYMCRIDKVGDAKLEISKKVNGTSTIFASFPLTPTTNTWYSLRITVQGSTIRCALNGDTRFEVTDTALTAGKIGFRTNWGQAGFDDVVVKDLTAPAPAAPTGLAAGSITDTSVSLTWNTVPEATVYRLYRSSSATGTFQPIYKGTDASYQDTGLTKGTTYHYKVTYETADGLESASSDTISAKTTIPLPGVPTGLSVAKINSQSAEFRWSQATDATSYNLYRATQPGGPYTLINPVNQNLYISTNGIDCQLTPETTYYYTVSAVNPTGESAKSAEVKVTTPKPEDDFIQNAGFWCPDNNASVIQGHGGYILQVGDTYYWYGEDKSQNNASFLNVAAYASKDLVHWSFRNNILTVNSAPELADAKIERPKVLYNAATHKYVMWGHKEPAANYNEAKVAVAVSDTPDGNFTYLGSFNPLGDQSRDFTLFQDDDGTAYLISSANNNLDLNVYQLTPDYLNVQTRIAVLYAGQRREAPAVVKKDGIYYLFTSGQSGWAPNQGKYATATSMAGPWSAPQNFGDNWSFYTQPAFILTVKGTTKTTYIYAGDRWHPNKLGASEYIWLPLTLDSVNRTATMDYVSRFKLNVTTGDLLAPSVQLISSGAGVTATTSSSGHDAGLANDGSYSTYWEASNKTLPVSVNIDLGEAKSIGRIDLTWRGVGGSEAYYQYKIYGSIDNATYTQLADRSTNTDLGFTSDNIVDTAKYRYLRITVSKYINFTNGNPPGYNPGLYEIKVFSKADQTITFPAIPDKTYGDADFKVAATTTWGLPVSFAANGTCTITSATVHLTGAGNCTITASQAGDGNFKPAADMAQTFTVAKASTNVKVAVTPSPVQYSDMINLNATVSPVSLGDQTLSGSVEFFISGGGLSKPLSVGSAQIDSTGVATLPYKVELQPDSAYTVTANFTSTNANFTDNSDSTGLTVTKEDTVVTPASTNPSVVQVATAGGASPSFNLSASIKEVADGSPGDISKVTPVNFSLVPIGPGSTVNCTAGSGTLNGSELAVSCAFTNVPVNVYDVVITVGGKYYQGSAHSILTVYDPSLGFTTGGGILIHSGVRADFGFNVKYLKNGQAQGQFIYIEHRPTGDVVVKSNVLDTLAIIKSSPTSSTAVFTGKATNNGVGNYTFQVTGVDNGEPGTNDQFGLKLSSPGGAVVADLTFDPLTLNGGNIQIHQE</sequence>
<protein>
    <recommendedName>
        <fullName evidence="8">F5/8 type C domain-containing protein</fullName>
    </recommendedName>
</protein>
<dbReference type="CDD" id="cd18822">
    <property type="entry name" value="GH43_CtGH43-like"/>
    <property type="match status" value="1"/>
</dbReference>
<evidence type="ECO:0000313" key="6">
    <source>
        <dbReference type="EMBL" id="GHO84043.1"/>
    </source>
</evidence>
<dbReference type="SUPFAM" id="SSF49899">
    <property type="entry name" value="Concanavalin A-like lectins/glucanases"/>
    <property type="match status" value="1"/>
</dbReference>
<feature type="domain" description="Fibronectin type-III" evidence="5">
    <location>
        <begin position="253"/>
        <end position="345"/>
    </location>
</feature>
<dbReference type="InterPro" id="IPR008979">
    <property type="entry name" value="Galactose-bd-like_sf"/>
</dbReference>
<dbReference type="Gene3D" id="2.115.10.20">
    <property type="entry name" value="Glycosyl hydrolase domain, family 43"/>
    <property type="match status" value="1"/>
</dbReference>
<dbReference type="InterPro" id="IPR000421">
    <property type="entry name" value="FA58C"/>
</dbReference>
<dbReference type="InterPro" id="IPR013783">
    <property type="entry name" value="Ig-like_fold"/>
</dbReference>
<keyword evidence="2" id="KW-0378">Hydrolase</keyword>
<dbReference type="InterPro" id="IPR023296">
    <property type="entry name" value="Glyco_hydro_beta-prop_sf"/>
</dbReference>
<dbReference type="PANTHER" id="PTHR22925">
    <property type="entry name" value="GLYCOSYL HYDROLASE 43 FAMILY MEMBER"/>
    <property type="match status" value="1"/>
</dbReference>
<dbReference type="Gene3D" id="2.60.40.10">
    <property type="entry name" value="Immunoglobulins"/>
    <property type="match status" value="3"/>
</dbReference>
<dbReference type="SUPFAM" id="SSF49265">
    <property type="entry name" value="Fibronectin type III"/>
    <property type="match status" value="1"/>
</dbReference>
<dbReference type="EMBL" id="BNJJ01000005">
    <property type="protein sequence ID" value="GHO84043.1"/>
    <property type="molecule type" value="Genomic_DNA"/>
</dbReference>
<dbReference type="InterPro" id="IPR036116">
    <property type="entry name" value="FN3_sf"/>
</dbReference>
<evidence type="ECO:0000259" key="4">
    <source>
        <dbReference type="PROSITE" id="PS50022"/>
    </source>
</evidence>
<dbReference type="PANTHER" id="PTHR22925:SF3">
    <property type="entry name" value="GLYCOSYL HYDROLASE FAMILY PROTEIN 43"/>
    <property type="match status" value="1"/>
</dbReference>
<organism evidence="6 7">
    <name type="scientific">Dictyobacter formicarum</name>
    <dbReference type="NCBI Taxonomy" id="2778368"/>
    <lineage>
        <taxon>Bacteria</taxon>
        <taxon>Bacillati</taxon>
        <taxon>Chloroflexota</taxon>
        <taxon>Ktedonobacteria</taxon>
        <taxon>Ktedonobacterales</taxon>
        <taxon>Dictyobacteraceae</taxon>
        <taxon>Dictyobacter</taxon>
    </lineage>
</organism>
<comment type="similarity">
    <text evidence="1">Belongs to the glycosyl hydrolase 43 family.</text>
</comment>
<dbReference type="SUPFAM" id="SSF75005">
    <property type="entry name" value="Arabinanase/levansucrase/invertase"/>
    <property type="match status" value="1"/>
</dbReference>
<dbReference type="PROSITE" id="PS50853">
    <property type="entry name" value="FN3"/>
    <property type="match status" value="2"/>
</dbReference>
<dbReference type="Pfam" id="PF04616">
    <property type="entry name" value="Glyco_hydro_43"/>
    <property type="match status" value="1"/>
</dbReference>
<dbReference type="Proteomes" id="UP000635565">
    <property type="component" value="Unassembled WGS sequence"/>
</dbReference>
<proteinExistence type="inferred from homology"/>
<reference evidence="6 7" key="1">
    <citation type="journal article" date="2021" name="Int. J. Syst. Evol. Microbiol.">
        <title>Reticulibacter mediterranei gen. nov., sp. nov., within the new family Reticulibacteraceae fam. nov., and Ktedonospora formicarum gen. nov., sp. nov., Ktedonobacter robiniae sp. nov., Dictyobacter formicarum sp. nov. and Dictyobacter arantiisoli sp. nov., belonging to the class Ktedonobacteria.</title>
        <authorList>
            <person name="Yabe S."/>
            <person name="Zheng Y."/>
            <person name="Wang C.M."/>
            <person name="Sakai Y."/>
            <person name="Abe K."/>
            <person name="Yokota A."/>
            <person name="Donadio S."/>
            <person name="Cavaletti L."/>
            <person name="Monciardini P."/>
        </authorList>
    </citation>
    <scope>NUCLEOTIDE SEQUENCE [LARGE SCALE GENOMIC DNA]</scope>
    <source>
        <strain evidence="6 7">SOSP1-9</strain>
    </source>
</reference>
<dbReference type="SMART" id="SM00060">
    <property type="entry name" value="FN3"/>
    <property type="match status" value="2"/>
</dbReference>
<evidence type="ECO:0000313" key="7">
    <source>
        <dbReference type="Proteomes" id="UP000635565"/>
    </source>
</evidence>
<evidence type="ECO:0000256" key="2">
    <source>
        <dbReference type="ARBA" id="ARBA00022801"/>
    </source>
</evidence>
<dbReference type="Pfam" id="PF00754">
    <property type="entry name" value="F5_F8_type_C"/>
    <property type="match status" value="1"/>
</dbReference>